<keyword evidence="3" id="KW-1185">Reference proteome</keyword>
<feature type="non-terminal residue" evidence="2">
    <location>
        <position position="1"/>
    </location>
</feature>
<dbReference type="EMBL" id="QKYT01001262">
    <property type="protein sequence ID" value="RIA79514.1"/>
    <property type="molecule type" value="Genomic_DNA"/>
</dbReference>
<evidence type="ECO:0000256" key="1">
    <source>
        <dbReference type="SAM" id="Phobius"/>
    </source>
</evidence>
<feature type="transmembrane region" description="Helical" evidence="1">
    <location>
        <begin position="6"/>
        <end position="25"/>
    </location>
</feature>
<dbReference type="Proteomes" id="UP000265703">
    <property type="component" value="Unassembled WGS sequence"/>
</dbReference>
<reference evidence="2 3" key="1">
    <citation type="submission" date="2018-06" db="EMBL/GenBank/DDBJ databases">
        <title>Comparative genomics reveals the genomic features of Rhizophagus irregularis, R. cerebriforme, R. diaphanum and Gigaspora rosea, and their symbiotic lifestyle signature.</title>
        <authorList>
            <person name="Morin E."/>
            <person name="San Clemente H."/>
            <person name="Chen E.C.H."/>
            <person name="De La Providencia I."/>
            <person name="Hainaut M."/>
            <person name="Kuo A."/>
            <person name="Kohler A."/>
            <person name="Murat C."/>
            <person name="Tang N."/>
            <person name="Roy S."/>
            <person name="Loubradou J."/>
            <person name="Henrissat B."/>
            <person name="Grigoriev I.V."/>
            <person name="Corradi N."/>
            <person name="Roux C."/>
            <person name="Martin F.M."/>
        </authorList>
    </citation>
    <scope>NUCLEOTIDE SEQUENCE [LARGE SCALE GENOMIC DNA]</scope>
    <source>
        <strain evidence="2 3">DAOM 227022</strain>
    </source>
</reference>
<sequence>TKIETIIYFLEFIFWMIYVTIKGINVRFSVQTQVIQISLGGIIIFLCIAYAITLSWWAGRLSQNPINNVVNNNTVTERNNAGSESIPNIQI</sequence>
<dbReference type="AlphaFoldDB" id="A0A397SB14"/>
<comment type="caution">
    <text evidence="2">The sequence shown here is derived from an EMBL/GenBank/DDBJ whole genome shotgun (WGS) entry which is preliminary data.</text>
</comment>
<evidence type="ECO:0000313" key="3">
    <source>
        <dbReference type="Proteomes" id="UP000265703"/>
    </source>
</evidence>
<evidence type="ECO:0000313" key="2">
    <source>
        <dbReference type="EMBL" id="RIA79514.1"/>
    </source>
</evidence>
<feature type="transmembrane region" description="Helical" evidence="1">
    <location>
        <begin position="37"/>
        <end position="58"/>
    </location>
</feature>
<feature type="non-terminal residue" evidence="2">
    <location>
        <position position="91"/>
    </location>
</feature>
<accession>A0A397SB14</accession>
<keyword evidence="1" id="KW-0472">Membrane</keyword>
<gene>
    <name evidence="2" type="ORF">C1645_794234</name>
</gene>
<protein>
    <submittedName>
        <fullName evidence="2">Uncharacterized protein</fullName>
    </submittedName>
</protein>
<proteinExistence type="predicted"/>
<organism evidence="2 3">
    <name type="scientific">Glomus cerebriforme</name>
    <dbReference type="NCBI Taxonomy" id="658196"/>
    <lineage>
        <taxon>Eukaryota</taxon>
        <taxon>Fungi</taxon>
        <taxon>Fungi incertae sedis</taxon>
        <taxon>Mucoromycota</taxon>
        <taxon>Glomeromycotina</taxon>
        <taxon>Glomeromycetes</taxon>
        <taxon>Glomerales</taxon>
        <taxon>Glomeraceae</taxon>
        <taxon>Glomus</taxon>
    </lineage>
</organism>
<name>A0A397SB14_9GLOM</name>
<keyword evidence="1" id="KW-0812">Transmembrane</keyword>
<keyword evidence="1" id="KW-1133">Transmembrane helix</keyword>